<accession>G8C0G1</accession>
<keyword evidence="4" id="KW-1185">Reference proteome</keyword>
<dbReference type="RefSeq" id="XP_003688110.1">
    <property type="nucleotide sequence ID" value="XM_003688062.1"/>
</dbReference>
<protein>
    <recommendedName>
        <fullName evidence="2">SMP-30/Gluconolactonase/LRE-like region domain-containing protein</fullName>
    </recommendedName>
</protein>
<dbReference type="SUPFAM" id="SSF63829">
    <property type="entry name" value="Calcium-dependent phosphotriesterase"/>
    <property type="match status" value="1"/>
</dbReference>
<sequence>MPEIVSYKNIKPFVRLQDPKLSEGISVFNNRLLWVDIFRSEIYLLNKPLDEVPQDTLSEAEKHELRTFPINHTTYDGEYPFDHTKYSEVVGVVYPYDQQNQYILFGSKFGIGKLELKTGKWTYLVTFDRCDTLTKERFMRLRSNDGGISKDGNYLYIGLMDTFNEDLTDEGCILEYEFKTDKLTMLFNRYKVKIPNSIHYDKTDSNILYITDSLNFKIWKYNKQTDERTELINVQKVNSEFESPEPDGSLIDYEDNLFVTAVWSTNKVQIFDLITGTLQRELLLPVPRISCCCRYKHDLFITTANMNIDNDKTHDNEDTVGGSIYRIPNVFKSTTTASTKIYPSL</sequence>
<organism evidence="3 4">
    <name type="scientific">Tetrapisispora phaffii (strain ATCC 24235 / CBS 4417 / NBRC 1672 / NRRL Y-8282 / UCD 70-5)</name>
    <name type="common">Yeast</name>
    <name type="synonym">Fabospora phaffii</name>
    <dbReference type="NCBI Taxonomy" id="1071381"/>
    <lineage>
        <taxon>Eukaryota</taxon>
        <taxon>Fungi</taxon>
        <taxon>Dikarya</taxon>
        <taxon>Ascomycota</taxon>
        <taxon>Saccharomycotina</taxon>
        <taxon>Saccharomycetes</taxon>
        <taxon>Saccharomycetales</taxon>
        <taxon>Saccharomycetaceae</taxon>
        <taxon>Tetrapisispora</taxon>
    </lineage>
</organism>
<evidence type="ECO:0000313" key="4">
    <source>
        <dbReference type="Proteomes" id="UP000005666"/>
    </source>
</evidence>
<dbReference type="AlphaFoldDB" id="G8C0G1"/>
<dbReference type="eggNOG" id="KOG4499">
    <property type="taxonomic scope" value="Eukaryota"/>
</dbReference>
<evidence type="ECO:0000259" key="2">
    <source>
        <dbReference type="Pfam" id="PF08450"/>
    </source>
</evidence>
<dbReference type="Gene3D" id="2.120.10.30">
    <property type="entry name" value="TolB, C-terminal domain"/>
    <property type="match status" value="1"/>
</dbReference>
<dbReference type="HOGENOM" id="CLU_036110_3_0_1"/>
<reference evidence="3 4" key="1">
    <citation type="journal article" date="2011" name="Proc. Natl. Acad. Sci. U.S.A.">
        <title>Evolutionary erosion of yeast sex chromosomes by mating-type switching accidents.</title>
        <authorList>
            <person name="Gordon J.L."/>
            <person name="Armisen D."/>
            <person name="Proux-Wera E."/>
            <person name="Oheigeartaigh S.S."/>
            <person name="Byrne K.P."/>
            <person name="Wolfe K.H."/>
        </authorList>
    </citation>
    <scope>NUCLEOTIDE SEQUENCE [LARGE SCALE GENOMIC DNA]</scope>
    <source>
        <strain evidence="4">ATCC 24235 / CBS 4417 / NBRC 1672 / NRRL Y-8282 / UCD 70-5</strain>
    </source>
</reference>
<dbReference type="GO" id="GO:0005509">
    <property type="term" value="F:calcium ion binding"/>
    <property type="evidence" value="ECO:0007669"/>
    <property type="project" value="TreeGrafter"/>
</dbReference>
<dbReference type="OrthoDB" id="423498at2759"/>
<evidence type="ECO:0000256" key="1">
    <source>
        <dbReference type="ARBA" id="ARBA00008853"/>
    </source>
</evidence>
<dbReference type="OMA" id="PRISCCC"/>
<proteinExistence type="inferred from homology"/>
<dbReference type="GO" id="GO:0004341">
    <property type="term" value="F:gluconolactonase activity"/>
    <property type="evidence" value="ECO:0007669"/>
    <property type="project" value="TreeGrafter"/>
</dbReference>
<feature type="domain" description="SMP-30/Gluconolactonase/LRE-like region" evidence="2">
    <location>
        <begin position="21"/>
        <end position="305"/>
    </location>
</feature>
<dbReference type="GeneID" id="11531976"/>
<dbReference type="Pfam" id="PF08450">
    <property type="entry name" value="SGL"/>
    <property type="match status" value="1"/>
</dbReference>
<dbReference type="PANTHER" id="PTHR10907">
    <property type="entry name" value="REGUCALCIN"/>
    <property type="match status" value="1"/>
</dbReference>
<dbReference type="InterPro" id="IPR013658">
    <property type="entry name" value="SGL"/>
</dbReference>
<dbReference type="PANTHER" id="PTHR10907:SF47">
    <property type="entry name" value="REGUCALCIN"/>
    <property type="match status" value="1"/>
</dbReference>
<dbReference type="KEGG" id="tpf:TPHA_0M01020"/>
<comment type="similarity">
    <text evidence="1">Belongs to the SMP-30/CGR1 family.</text>
</comment>
<name>G8C0G1_TETPH</name>
<dbReference type="InterPro" id="IPR011042">
    <property type="entry name" value="6-blade_b-propeller_TolB-like"/>
</dbReference>
<evidence type="ECO:0000313" key="3">
    <source>
        <dbReference type="EMBL" id="CCE65676.1"/>
    </source>
</evidence>
<gene>
    <name evidence="3" type="primary">TPHA0M01020</name>
    <name evidence="3" type="ordered locus">TPHA_0M01020</name>
</gene>
<dbReference type="Proteomes" id="UP000005666">
    <property type="component" value="Chromosome 13"/>
</dbReference>
<dbReference type="EMBL" id="HE612868">
    <property type="protein sequence ID" value="CCE65676.1"/>
    <property type="molecule type" value="Genomic_DNA"/>
</dbReference>
<dbReference type="STRING" id="1071381.G8C0G1"/>